<dbReference type="OrthoDB" id="5390106at2"/>
<gene>
    <name evidence="1" type="ordered locus">Nther_2344</name>
</gene>
<reference evidence="1 2" key="2">
    <citation type="journal article" date="2011" name="J. Bacteriol.">
        <title>Complete genome sequence of the anaerobic, halophilic alkalithermophile Natranaerobius thermophilus JW/NM-WN-LF.</title>
        <authorList>
            <person name="Zhao B."/>
            <person name="Mesbah N.M."/>
            <person name="Dalin E."/>
            <person name="Goodwin L."/>
            <person name="Nolan M."/>
            <person name="Pitluck S."/>
            <person name="Chertkov O."/>
            <person name="Brettin T.S."/>
            <person name="Han J."/>
            <person name="Larimer F.W."/>
            <person name="Land M.L."/>
            <person name="Hauser L."/>
            <person name="Kyrpides N."/>
            <person name="Wiegel J."/>
        </authorList>
    </citation>
    <scope>NUCLEOTIDE SEQUENCE [LARGE SCALE GENOMIC DNA]</scope>
    <source>
        <strain evidence="2">ATCC BAA-1301 / DSM 18059 / JW/NM-WN-LF</strain>
    </source>
</reference>
<sequence length="554" mass="65142">MNRDRKFENQETDQKFSQDNNKVDYTFMYRHEVDKLIEKLLKQEHDMEELQAVAKRMHKMEEHVYRVISERFRKAEAQEANVLSQVLMMMENKQELGDNLFGMLFDPQIPDRNKNYLLKVMDFLGFRPEVFSYNEVFNDPERAIREARQTLIRQIGENSQIIPQVLSEMIELSPATQDTLMEDLAREEDTELVPFLESIAYLDERDLALKAVKILGEQETPEGKAALRQLGNDMDRQFLHQEIHREINRLTMKGIEDLIDYRSFFDKELAKLGEFYEGAVSQIDGHGNRIVTFARRWGKSGQGVVVVNFMLNLDEGVRDCWGYHKMSIEEYRGLIKEYREDGTIMSIDSDYARSIFCDALYANHIKGNQRPPEFAFWRHFMTPEWLKEESYTPYLEDDIVKEVLAGSKSPREKDLWQLHNQSEFQEWFLHHPYIYELMDDFILRQKEKDGTFVPIATQEGVETIYSKIIEELIAPNLEYYKKALLMAADFNKKRGRAKVYRTAVLAIMRMGDGDLETLKKHPFFIGLGKRSLNVAATNLKRGLDLRKNPEDFDL</sequence>
<dbReference type="HOGENOM" id="CLU_516714_0_0_9"/>
<organism evidence="1 2">
    <name type="scientific">Natranaerobius thermophilus (strain ATCC BAA-1301 / DSM 18059 / JW/NM-WN-LF)</name>
    <dbReference type="NCBI Taxonomy" id="457570"/>
    <lineage>
        <taxon>Bacteria</taxon>
        <taxon>Bacillati</taxon>
        <taxon>Bacillota</taxon>
        <taxon>Clostridia</taxon>
        <taxon>Natranaerobiales</taxon>
        <taxon>Natranaerobiaceae</taxon>
        <taxon>Natranaerobius</taxon>
    </lineage>
</organism>
<name>B2A8M5_NATTJ</name>
<proteinExistence type="predicted"/>
<evidence type="ECO:0000313" key="2">
    <source>
        <dbReference type="Proteomes" id="UP000001683"/>
    </source>
</evidence>
<reference evidence="1 2" key="1">
    <citation type="submission" date="2008-04" db="EMBL/GenBank/DDBJ databases">
        <title>Complete sequence of chromosome of Natranaerobius thermophilus JW/NM-WN-LF.</title>
        <authorList>
            <consortium name="US DOE Joint Genome Institute"/>
            <person name="Copeland A."/>
            <person name="Lucas S."/>
            <person name="Lapidus A."/>
            <person name="Glavina del Rio T."/>
            <person name="Dalin E."/>
            <person name="Tice H."/>
            <person name="Bruce D."/>
            <person name="Goodwin L."/>
            <person name="Pitluck S."/>
            <person name="Chertkov O."/>
            <person name="Brettin T."/>
            <person name="Detter J.C."/>
            <person name="Han C."/>
            <person name="Kuske C.R."/>
            <person name="Schmutz J."/>
            <person name="Larimer F."/>
            <person name="Land M."/>
            <person name="Hauser L."/>
            <person name="Kyrpides N."/>
            <person name="Lykidis A."/>
            <person name="Mesbah N.M."/>
            <person name="Wiegel J."/>
        </authorList>
    </citation>
    <scope>NUCLEOTIDE SEQUENCE [LARGE SCALE GENOMIC DNA]</scope>
    <source>
        <strain evidence="2">ATCC BAA-1301 / DSM 18059 / JW/NM-WN-LF</strain>
    </source>
</reference>
<dbReference type="RefSeq" id="WP_012448759.1">
    <property type="nucleotide sequence ID" value="NC_010718.1"/>
</dbReference>
<keyword evidence="2" id="KW-1185">Reference proteome</keyword>
<dbReference type="KEGG" id="nth:Nther_2344"/>
<dbReference type="eggNOG" id="COG1413">
    <property type="taxonomic scope" value="Bacteria"/>
</dbReference>
<dbReference type="STRING" id="457570.Nther_2344"/>
<dbReference type="InParanoid" id="B2A8M5"/>
<dbReference type="AlphaFoldDB" id="B2A8M5"/>
<dbReference type="EMBL" id="CP001034">
    <property type="protein sequence ID" value="ACB85909.1"/>
    <property type="molecule type" value="Genomic_DNA"/>
</dbReference>
<protein>
    <submittedName>
        <fullName evidence="1">Uncharacterized protein</fullName>
    </submittedName>
</protein>
<dbReference type="Proteomes" id="UP000001683">
    <property type="component" value="Chromosome"/>
</dbReference>
<accession>B2A8M5</accession>
<evidence type="ECO:0000313" key="1">
    <source>
        <dbReference type="EMBL" id="ACB85909.1"/>
    </source>
</evidence>